<proteinExistence type="evidence at transcript level"/>
<evidence type="ECO:0000259" key="1">
    <source>
        <dbReference type="PROSITE" id="PS51112"/>
    </source>
</evidence>
<dbReference type="InterPro" id="IPR023473">
    <property type="entry name" value="AMMECR1"/>
</dbReference>
<dbReference type="NCBIfam" id="TIGR00296">
    <property type="entry name" value="TIGR00296 family protein"/>
    <property type="match status" value="1"/>
</dbReference>
<dbReference type="InterPro" id="IPR027485">
    <property type="entry name" value="AMMECR1_N"/>
</dbReference>
<reference evidence="2" key="1">
    <citation type="journal article" date="2013" name="Genome Biol. Evol.">
        <title>Punctuated emergences of genetic and phenotypic innovations in eumetazoan, bilaterian, euteleostome, and hominidae ancestors.</title>
        <authorList>
            <person name="Wenger Y."/>
            <person name="Galliot B."/>
        </authorList>
    </citation>
    <scope>NUCLEOTIDE SEQUENCE</scope>
    <source>
        <tissue evidence="2">Whole animals</tissue>
    </source>
</reference>
<dbReference type="PANTHER" id="PTHR13016:SF0">
    <property type="entry name" value="AMME SYNDROME CANDIDATE GENE 1 PROTEIN"/>
    <property type="match status" value="1"/>
</dbReference>
<dbReference type="EMBL" id="HAAD01003262">
    <property type="protein sequence ID" value="CDG69494.1"/>
    <property type="molecule type" value="mRNA"/>
</dbReference>
<dbReference type="OrthoDB" id="24630at2759"/>
<dbReference type="SUPFAM" id="SSF143447">
    <property type="entry name" value="AMMECR1-like"/>
    <property type="match status" value="1"/>
</dbReference>
<evidence type="ECO:0000313" key="2">
    <source>
        <dbReference type="EMBL" id="CDG69494.1"/>
    </source>
</evidence>
<dbReference type="FunFam" id="3.30.700.20:FF:000001">
    <property type="entry name" value="AMME syndrome candidate gene 1"/>
    <property type="match status" value="1"/>
</dbReference>
<feature type="domain" description="AMMECR1" evidence="1">
    <location>
        <begin position="43"/>
        <end position="239"/>
    </location>
</feature>
<name>T2MBF9_HYDVU</name>
<accession>T2MBF9</accession>
<dbReference type="InterPro" id="IPR002733">
    <property type="entry name" value="AMMECR1_domain"/>
</dbReference>
<dbReference type="Pfam" id="PF01871">
    <property type="entry name" value="AMMECR1"/>
    <property type="match status" value="1"/>
</dbReference>
<protein>
    <submittedName>
        <fullName evidence="2">AMMECR1-like protein</fullName>
    </submittedName>
</protein>
<sequence>MVGKRQREEKFCNQVQLNKAAIRGKRQSNGWVQEQENQYNLNGIHLRLIVSKDMVYYCFDVLLSHLKQLELPKNKSPKFTNDPYPLFVTWKVGIEKRLRGCIGTFSALKLHDGLKEYSLSSALRDSRFSPVSLEEVPNLHCSVSLLTNFEGNKNYLDWEVGVHGIRIEFFNERGRKLSATYLPEVAQEQNWNQVQTIDSLVKKAGYWNAITEELRRSIKLTRYRSEKMVVSYEEYSQAQ</sequence>
<gene>
    <name evidence="2" type="primary">AMMECR1L</name>
</gene>
<dbReference type="InterPro" id="IPR036071">
    <property type="entry name" value="AMMECR1_dom_sf"/>
</dbReference>
<dbReference type="OMA" id="LFITWNK"/>
<dbReference type="Gene3D" id="3.30.700.20">
    <property type="entry name" value="Hypothetical protein ph0010, domain 1"/>
    <property type="match status" value="1"/>
</dbReference>
<dbReference type="AlphaFoldDB" id="T2MBF9"/>
<dbReference type="PROSITE" id="PS51112">
    <property type="entry name" value="AMMECR1"/>
    <property type="match status" value="1"/>
</dbReference>
<dbReference type="PANTHER" id="PTHR13016">
    <property type="entry name" value="AMMECR1 HOMOLOG"/>
    <property type="match status" value="1"/>
</dbReference>
<organism evidence="2">
    <name type="scientific">Hydra vulgaris</name>
    <name type="common">Hydra</name>
    <name type="synonym">Hydra attenuata</name>
    <dbReference type="NCBI Taxonomy" id="6087"/>
    <lineage>
        <taxon>Eukaryota</taxon>
        <taxon>Metazoa</taxon>
        <taxon>Cnidaria</taxon>
        <taxon>Hydrozoa</taxon>
        <taxon>Hydroidolina</taxon>
        <taxon>Anthoathecata</taxon>
        <taxon>Aplanulata</taxon>
        <taxon>Hydridae</taxon>
        <taxon>Hydra</taxon>
    </lineage>
</organism>